<dbReference type="Proteomes" id="UP001589733">
    <property type="component" value="Unassembled WGS sequence"/>
</dbReference>
<dbReference type="EMBL" id="JBHLYR010000013">
    <property type="protein sequence ID" value="MFB9991313.1"/>
    <property type="molecule type" value="Genomic_DNA"/>
</dbReference>
<dbReference type="Gene3D" id="3.90.25.10">
    <property type="entry name" value="UDP-galactose 4-epimerase, domain 1"/>
    <property type="match status" value="1"/>
</dbReference>
<feature type="domain" description="NAD-dependent epimerase/dehydratase" evidence="2">
    <location>
        <begin position="6"/>
        <end position="243"/>
    </location>
</feature>
<dbReference type="RefSeq" id="WP_380006112.1">
    <property type="nucleotide sequence ID" value="NZ_JBHLYR010000013.1"/>
</dbReference>
<sequence length="312" mass="33457">MMGRLLVTGGAGFIGSHIIDTALEAGWEVAALDNLSTGSRDNLPGDVPLYEVDLRHPEAVHAAVADFRPTVISHQAAQASVSVSVRQPVLDADINILGGLNLLMAAHHYGTERVIFASTGGAIYGEVDAGRADESAPVRPYSPYATSKLAFEYYLQTFYQQWGLEFTVLRYANVYGPRQNPHGEAGVVAIFTARLQAGLPLQINAREEPGDDGCVRDYVYVGDVARANLRAATGQIPRLMNVGTGAETTTRQLAQQLAATLGRPAELEFGPHRSGDLKRSVLDPGMSRAALGEPLDLTAGLQHLANWLEART</sequence>
<dbReference type="InterPro" id="IPR036291">
    <property type="entry name" value="NAD(P)-bd_dom_sf"/>
</dbReference>
<dbReference type="PANTHER" id="PTHR43000">
    <property type="entry name" value="DTDP-D-GLUCOSE 4,6-DEHYDRATASE-RELATED"/>
    <property type="match status" value="1"/>
</dbReference>
<dbReference type="SUPFAM" id="SSF51735">
    <property type="entry name" value="NAD(P)-binding Rossmann-fold domains"/>
    <property type="match status" value="1"/>
</dbReference>
<proteinExistence type="inferred from homology"/>
<evidence type="ECO:0000256" key="1">
    <source>
        <dbReference type="ARBA" id="ARBA00007637"/>
    </source>
</evidence>
<dbReference type="InterPro" id="IPR001509">
    <property type="entry name" value="Epimerase_deHydtase"/>
</dbReference>
<gene>
    <name evidence="3" type="ORF">ACFFLM_04880</name>
</gene>
<name>A0ABV6AYR6_9DEIO</name>
<comment type="caution">
    <text evidence="3">The sequence shown here is derived from an EMBL/GenBank/DDBJ whole genome shotgun (WGS) entry which is preliminary data.</text>
</comment>
<comment type="similarity">
    <text evidence="1">Belongs to the NAD(P)-dependent epimerase/dehydratase family.</text>
</comment>
<keyword evidence="4" id="KW-1185">Reference proteome</keyword>
<evidence type="ECO:0000313" key="3">
    <source>
        <dbReference type="EMBL" id="MFB9991313.1"/>
    </source>
</evidence>
<organism evidence="3 4">
    <name type="scientific">Deinococcus oregonensis</name>
    <dbReference type="NCBI Taxonomy" id="1805970"/>
    <lineage>
        <taxon>Bacteria</taxon>
        <taxon>Thermotogati</taxon>
        <taxon>Deinococcota</taxon>
        <taxon>Deinococci</taxon>
        <taxon>Deinococcales</taxon>
        <taxon>Deinococcaceae</taxon>
        <taxon>Deinococcus</taxon>
    </lineage>
</organism>
<accession>A0ABV6AYR6</accession>
<dbReference type="Pfam" id="PF01370">
    <property type="entry name" value="Epimerase"/>
    <property type="match status" value="1"/>
</dbReference>
<evidence type="ECO:0000313" key="4">
    <source>
        <dbReference type="Proteomes" id="UP001589733"/>
    </source>
</evidence>
<evidence type="ECO:0000259" key="2">
    <source>
        <dbReference type="Pfam" id="PF01370"/>
    </source>
</evidence>
<reference evidence="3 4" key="1">
    <citation type="submission" date="2024-09" db="EMBL/GenBank/DDBJ databases">
        <authorList>
            <person name="Sun Q."/>
            <person name="Mori K."/>
        </authorList>
    </citation>
    <scope>NUCLEOTIDE SEQUENCE [LARGE SCALE GENOMIC DNA]</scope>
    <source>
        <strain evidence="3 4">JCM 13503</strain>
    </source>
</reference>
<protein>
    <submittedName>
        <fullName evidence="3">NAD-dependent epimerase/dehydratase family protein</fullName>
    </submittedName>
</protein>
<dbReference type="Gene3D" id="3.40.50.720">
    <property type="entry name" value="NAD(P)-binding Rossmann-like Domain"/>
    <property type="match status" value="1"/>
</dbReference>